<proteinExistence type="predicted"/>
<sequence length="76" mass="9111">LLNIFCFEVFFGQSINICYYSIFTLPWNLKIFVKCWRIDDNVHHKLVNLNFRNISETQQIKFVKIANLPSAEFPRN</sequence>
<protein>
    <submittedName>
        <fullName evidence="1">RNA-directed DNA polymerase, eukaryota, reverse transcriptase zinc-binding domain protein</fullName>
    </submittedName>
</protein>
<dbReference type="WBParaSite" id="HNAJ_0000966101-mRNA-1">
    <property type="protein sequence ID" value="HNAJ_0000966101-mRNA-1"/>
    <property type="gene ID" value="HNAJ_0000966101"/>
</dbReference>
<name>A0A158QIM8_RODNA</name>
<reference evidence="1" key="1">
    <citation type="submission" date="2016-04" db="UniProtKB">
        <authorList>
            <consortium name="WormBaseParasite"/>
        </authorList>
    </citation>
    <scope>IDENTIFICATION</scope>
</reference>
<accession>A0A158QIM8</accession>
<organism evidence="1">
    <name type="scientific">Rodentolepis nana</name>
    <name type="common">Dwarf tapeworm</name>
    <name type="synonym">Hymenolepis nana</name>
    <dbReference type="NCBI Taxonomy" id="102285"/>
    <lineage>
        <taxon>Eukaryota</taxon>
        <taxon>Metazoa</taxon>
        <taxon>Spiralia</taxon>
        <taxon>Lophotrochozoa</taxon>
        <taxon>Platyhelminthes</taxon>
        <taxon>Cestoda</taxon>
        <taxon>Eucestoda</taxon>
        <taxon>Cyclophyllidea</taxon>
        <taxon>Hymenolepididae</taxon>
        <taxon>Rodentolepis</taxon>
    </lineage>
</organism>
<dbReference type="AlphaFoldDB" id="A0A158QIM8"/>
<evidence type="ECO:0000313" key="1">
    <source>
        <dbReference type="WBParaSite" id="HNAJ_0000966101-mRNA-1"/>
    </source>
</evidence>